<comment type="caution">
    <text evidence="3">The sequence shown here is derived from an EMBL/GenBank/DDBJ whole genome shotgun (WGS) entry which is preliminary data.</text>
</comment>
<keyword evidence="4" id="KW-1185">Reference proteome</keyword>
<feature type="domain" description="MurNAc-LAA" evidence="2">
    <location>
        <begin position="143"/>
        <end position="268"/>
    </location>
</feature>
<dbReference type="SMART" id="SM00646">
    <property type="entry name" value="Ami_3"/>
    <property type="match status" value="1"/>
</dbReference>
<proteinExistence type="predicted"/>
<dbReference type="PANTHER" id="PTHR30404:SF0">
    <property type="entry name" value="N-ACETYLMURAMOYL-L-ALANINE AMIDASE AMIC"/>
    <property type="match status" value="1"/>
</dbReference>
<reference evidence="3 4" key="1">
    <citation type="submission" date="2024-09" db="EMBL/GenBank/DDBJ databases">
        <authorList>
            <person name="Sun Q."/>
            <person name="Mori K."/>
        </authorList>
    </citation>
    <scope>NUCLEOTIDE SEQUENCE [LARGE SCALE GENOMIC DNA]</scope>
    <source>
        <strain evidence="3 4">CCM 8654</strain>
    </source>
</reference>
<dbReference type="EC" id="3.5.1.28" evidence="3"/>
<evidence type="ECO:0000256" key="1">
    <source>
        <dbReference type="ARBA" id="ARBA00022801"/>
    </source>
</evidence>
<accession>A0ABV6DZU5</accession>
<name>A0ABV6DZU5_9ACTN</name>
<keyword evidence="1 3" id="KW-0378">Hydrolase</keyword>
<dbReference type="Proteomes" id="UP001589698">
    <property type="component" value="Unassembled WGS sequence"/>
</dbReference>
<evidence type="ECO:0000259" key="2">
    <source>
        <dbReference type="SMART" id="SM00646"/>
    </source>
</evidence>
<organism evidence="3 4">
    <name type="scientific">Nocardioides zeicaulis</name>
    <dbReference type="NCBI Taxonomy" id="1776857"/>
    <lineage>
        <taxon>Bacteria</taxon>
        <taxon>Bacillati</taxon>
        <taxon>Actinomycetota</taxon>
        <taxon>Actinomycetes</taxon>
        <taxon>Propionibacteriales</taxon>
        <taxon>Nocardioidaceae</taxon>
        <taxon>Nocardioides</taxon>
    </lineage>
</organism>
<gene>
    <name evidence="3" type="ORF">ACFFJG_07135</name>
</gene>
<dbReference type="CDD" id="cd02696">
    <property type="entry name" value="MurNAc-LAA"/>
    <property type="match status" value="1"/>
</dbReference>
<dbReference type="InterPro" id="IPR002508">
    <property type="entry name" value="MurNAc-LAA_cat"/>
</dbReference>
<evidence type="ECO:0000313" key="4">
    <source>
        <dbReference type="Proteomes" id="UP001589698"/>
    </source>
</evidence>
<dbReference type="InterPro" id="IPR050695">
    <property type="entry name" value="N-acetylmuramoyl_amidase_3"/>
</dbReference>
<protein>
    <submittedName>
        <fullName evidence="3">N-acetylmuramoyl-L-alanine amidase</fullName>
        <ecNumber evidence="3">3.5.1.28</ecNumber>
    </submittedName>
</protein>
<dbReference type="Gene3D" id="3.40.630.40">
    <property type="entry name" value="Zn-dependent exopeptidases"/>
    <property type="match status" value="1"/>
</dbReference>
<sequence>MLRRLLVPLVLALALAGVGGGVAGATRAEISPLDARNSVRPASTAVDKSTDPLAGRVVVIDPGHQLGNHHFPEEIGRPVPAGGFTKPCNTTGTATDGGYPEATFAWQVSRLVAKRLRALGATVRMTRHSNREDRWGPCVDVRGRAGNAIGADLKVSVHADGSYAAGARGFHVIVPPDRAPWTDDIAAPSLRLAGSLKAGLLAKRFPVANYVAGGDGLDVRSDLGTLNLSDVPTAMVELGNMRSAAEARVMTSPRGRARYARALVSGIRAFLG</sequence>
<dbReference type="PANTHER" id="PTHR30404">
    <property type="entry name" value="N-ACETYLMURAMOYL-L-ALANINE AMIDASE"/>
    <property type="match status" value="1"/>
</dbReference>
<dbReference type="Pfam" id="PF01520">
    <property type="entry name" value="Amidase_3"/>
    <property type="match status" value="1"/>
</dbReference>
<evidence type="ECO:0000313" key="3">
    <source>
        <dbReference type="EMBL" id="MFC0222250.1"/>
    </source>
</evidence>
<dbReference type="GO" id="GO:0008745">
    <property type="term" value="F:N-acetylmuramoyl-L-alanine amidase activity"/>
    <property type="evidence" value="ECO:0007669"/>
    <property type="project" value="UniProtKB-EC"/>
</dbReference>
<dbReference type="EMBL" id="JBHLXH010000001">
    <property type="protein sequence ID" value="MFC0222250.1"/>
    <property type="molecule type" value="Genomic_DNA"/>
</dbReference>
<dbReference type="RefSeq" id="WP_378517907.1">
    <property type="nucleotide sequence ID" value="NZ_CBCSDI010000021.1"/>
</dbReference>
<dbReference type="SUPFAM" id="SSF53187">
    <property type="entry name" value="Zn-dependent exopeptidases"/>
    <property type="match status" value="1"/>
</dbReference>